<dbReference type="KEGG" id="sus:Acid_4375"/>
<feature type="signal peptide" evidence="1">
    <location>
        <begin position="1"/>
        <end position="20"/>
    </location>
</feature>
<organism evidence="2">
    <name type="scientific">Solibacter usitatus (strain Ellin6076)</name>
    <dbReference type="NCBI Taxonomy" id="234267"/>
    <lineage>
        <taxon>Bacteria</taxon>
        <taxon>Pseudomonadati</taxon>
        <taxon>Acidobacteriota</taxon>
        <taxon>Terriglobia</taxon>
        <taxon>Bryobacterales</taxon>
        <taxon>Solibacteraceae</taxon>
        <taxon>Candidatus Solibacter</taxon>
    </lineage>
</organism>
<name>Q01YC9_SOLUE</name>
<dbReference type="InParanoid" id="Q01YC9"/>
<dbReference type="OrthoDB" id="105380at2"/>
<dbReference type="InterPro" id="IPR017801">
    <property type="entry name" value="DUF3738"/>
</dbReference>
<proteinExistence type="predicted"/>
<dbReference type="HOGENOM" id="CLU_079080_0_0_0"/>
<feature type="chain" id="PRO_5004163457" description="TIGR03435 family protein" evidence="1">
    <location>
        <begin position="21"/>
        <end position="273"/>
    </location>
</feature>
<protein>
    <recommendedName>
        <fullName evidence="3">TIGR03435 family protein</fullName>
    </recommendedName>
</protein>
<dbReference type="Pfam" id="PF12543">
    <property type="entry name" value="DUF3738"/>
    <property type="match status" value="1"/>
</dbReference>
<sequence precursor="true">MRSTLSFVVAALIGALQASAQENAAPDPLKFEVASIKVANSGSNGVRGGCRGVDSVYTAEEQARGGVPSLGRCVITDARLSHLIGIAYGVSMQVLDTGPDWIQRGDLRFDVQAKAENPASTTRQQLLTMLQNLLVERFQIKFHNVIKEEPGFALMVAKNGPKLQPSASEEEKLTFVGPNGEELPKPMGHAIKVNARKFSVSALKDLIAFAGNLGPGVDRTGLTGLYDFTLSWNEEEGPSLASALRDQLGLQLRSEKLPVARFVLDSAQKPTPN</sequence>
<reference evidence="2" key="1">
    <citation type="submission" date="2006-10" db="EMBL/GenBank/DDBJ databases">
        <title>Complete sequence of Solibacter usitatus Ellin6076.</title>
        <authorList>
            <consortium name="US DOE Joint Genome Institute"/>
            <person name="Copeland A."/>
            <person name="Lucas S."/>
            <person name="Lapidus A."/>
            <person name="Barry K."/>
            <person name="Detter J.C."/>
            <person name="Glavina del Rio T."/>
            <person name="Hammon N."/>
            <person name="Israni S."/>
            <person name="Dalin E."/>
            <person name="Tice H."/>
            <person name="Pitluck S."/>
            <person name="Thompson L.S."/>
            <person name="Brettin T."/>
            <person name="Bruce D."/>
            <person name="Han C."/>
            <person name="Tapia R."/>
            <person name="Gilna P."/>
            <person name="Schmutz J."/>
            <person name="Larimer F."/>
            <person name="Land M."/>
            <person name="Hauser L."/>
            <person name="Kyrpides N."/>
            <person name="Mikhailova N."/>
            <person name="Janssen P.H."/>
            <person name="Kuske C.R."/>
            <person name="Richardson P."/>
        </authorList>
    </citation>
    <scope>NUCLEOTIDE SEQUENCE</scope>
    <source>
        <strain evidence="2">Ellin6076</strain>
    </source>
</reference>
<evidence type="ECO:0000313" key="2">
    <source>
        <dbReference type="EMBL" id="ABJ85336.1"/>
    </source>
</evidence>
<dbReference type="NCBIfam" id="TIGR03435">
    <property type="entry name" value="Soli_TIGR03435"/>
    <property type="match status" value="1"/>
</dbReference>
<gene>
    <name evidence="2" type="ordered locus">Acid_4375</name>
</gene>
<keyword evidence="1" id="KW-0732">Signal</keyword>
<dbReference type="AlphaFoldDB" id="Q01YC9"/>
<evidence type="ECO:0008006" key="3">
    <source>
        <dbReference type="Google" id="ProtNLM"/>
    </source>
</evidence>
<accession>Q01YC9</accession>
<dbReference type="EMBL" id="CP000473">
    <property type="protein sequence ID" value="ABJ85336.1"/>
    <property type="molecule type" value="Genomic_DNA"/>
</dbReference>
<dbReference type="eggNOG" id="COG4219">
    <property type="taxonomic scope" value="Bacteria"/>
</dbReference>
<dbReference type="STRING" id="234267.Acid_4375"/>
<evidence type="ECO:0000256" key="1">
    <source>
        <dbReference type="SAM" id="SignalP"/>
    </source>
</evidence>